<evidence type="ECO:0000256" key="3">
    <source>
        <dbReference type="ARBA" id="ARBA00004728"/>
    </source>
</evidence>
<evidence type="ECO:0000256" key="10">
    <source>
        <dbReference type="ARBA" id="ARBA00022519"/>
    </source>
</evidence>
<protein>
    <recommendedName>
        <fullName evidence="7 18">1-acyl-sn-glycerol-3-phosphate acyltransferase</fullName>
        <ecNumber evidence="6 18">2.3.1.51</ecNumber>
    </recommendedName>
</protein>
<proteinExistence type="inferred from homology"/>
<evidence type="ECO:0000313" key="21">
    <source>
        <dbReference type="EMBL" id="KIE43439.1"/>
    </source>
</evidence>
<evidence type="ECO:0000256" key="11">
    <source>
        <dbReference type="ARBA" id="ARBA00022679"/>
    </source>
</evidence>
<dbReference type="SMART" id="SM00563">
    <property type="entry name" value="PlsC"/>
    <property type="match status" value="1"/>
</dbReference>
<keyword evidence="8" id="KW-1003">Cell membrane</keyword>
<evidence type="ECO:0000256" key="1">
    <source>
        <dbReference type="ARBA" id="ARBA00001141"/>
    </source>
</evidence>
<feature type="transmembrane region" description="Helical" evidence="19">
    <location>
        <begin position="6"/>
        <end position="28"/>
    </location>
</feature>
<reference evidence="21 22" key="1">
    <citation type="submission" date="2015-01" db="EMBL/GenBank/DDBJ databases">
        <title>Genome sequence of the anaerobic bacterium Geobacter soli GSS01, a dissimilatory Fe(III) reducer from soil.</title>
        <authorList>
            <person name="Yang G."/>
            <person name="Zhou S."/>
        </authorList>
    </citation>
    <scope>NUCLEOTIDE SEQUENCE [LARGE SCALE GENOMIC DNA]</scope>
    <source>
        <strain evidence="21 22">GSS01</strain>
    </source>
</reference>
<evidence type="ECO:0000256" key="14">
    <source>
        <dbReference type="ARBA" id="ARBA00023209"/>
    </source>
</evidence>
<accession>A0A0C1TRP7</accession>
<evidence type="ECO:0000256" key="9">
    <source>
        <dbReference type="ARBA" id="ARBA00022516"/>
    </source>
</evidence>
<gene>
    <name evidence="21" type="ORF">SE37_12760</name>
</gene>
<comment type="subcellular location">
    <subcellularLocation>
        <location evidence="2">Cell inner membrane</location>
        <topology evidence="2">Peripheral membrane protein</topology>
    </subcellularLocation>
</comment>
<evidence type="ECO:0000256" key="7">
    <source>
        <dbReference type="ARBA" id="ARBA00016139"/>
    </source>
</evidence>
<keyword evidence="9 18" id="KW-0444">Lipid biosynthesis</keyword>
<dbReference type="GO" id="GO:0016024">
    <property type="term" value="P:CDP-diacylglycerol biosynthetic process"/>
    <property type="evidence" value="ECO:0007669"/>
    <property type="project" value="UniProtKB-UniPathway"/>
</dbReference>
<keyword evidence="19" id="KW-1133">Transmembrane helix</keyword>
<dbReference type="Pfam" id="PF01553">
    <property type="entry name" value="Acyltransferase"/>
    <property type="match status" value="1"/>
</dbReference>
<dbReference type="GO" id="GO:0005886">
    <property type="term" value="C:plasma membrane"/>
    <property type="evidence" value="ECO:0007669"/>
    <property type="project" value="UniProtKB-SubCell"/>
</dbReference>
<evidence type="ECO:0000256" key="8">
    <source>
        <dbReference type="ARBA" id="ARBA00022475"/>
    </source>
</evidence>
<comment type="caution">
    <text evidence="21">The sequence shown here is derived from an EMBL/GenBank/DDBJ whole genome shotgun (WGS) entry which is preliminary data.</text>
</comment>
<dbReference type="NCBIfam" id="TIGR00530">
    <property type="entry name" value="AGP_acyltrn"/>
    <property type="match status" value="1"/>
</dbReference>
<evidence type="ECO:0000256" key="19">
    <source>
        <dbReference type="SAM" id="Phobius"/>
    </source>
</evidence>
<evidence type="ECO:0000313" key="22">
    <source>
        <dbReference type="Proteomes" id="UP000031433"/>
    </source>
</evidence>
<dbReference type="CDD" id="cd07989">
    <property type="entry name" value="LPLAT_AGPAT-like"/>
    <property type="match status" value="1"/>
</dbReference>
<evidence type="ECO:0000256" key="13">
    <source>
        <dbReference type="ARBA" id="ARBA00023136"/>
    </source>
</evidence>
<evidence type="ECO:0000259" key="20">
    <source>
        <dbReference type="SMART" id="SM00563"/>
    </source>
</evidence>
<keyword evidence="12 18" id="KW-0443">Lipid metabolism</keyword>
<comment type="similarity">
    <text evidence="5 18">Belongs to the 1-acyl-sn-glycerol-3-phosphate acyltransferase family.</text>
</comment>
<evidence type="ECO:0000256" key="6">
    <source>
        <dbReference type="ARBA" id="ARBA00013211"/>
    </source>
</evidence>
<dbReference type="GO" id="GO:0003841">
    <property type="term" value="F:1-acylglycerol-3-phosphate O-acyltransferase activity"/>
    <property type="evidence" value="ECO:0007669"/>
    <property type="project" value="UniProtKB-UniRule"/>
</dbReference>
<comment type="catalytic activity">
    <reaction evidence="1 18">
        <text>a 1-acyl-sn-glycero-3-phosphate + an acyl-CoA = a 1,2-diacyl-sn-glycero-3-phosphate + CoA</text>
        <dbReference type="Rhea" id="RHEA:19709"/>
        <dbReference type="ChEBI" id="CHEBI:57287"/>
        <dbReference type="ChEBI" id="CHEBI:57970"/>
        <dbReference type="ChEBI" id="CHEBI:58342"/>
        <dbReference type="ChEBI" id="CHEBI:58608"/>
        <dbReference type="EC" id="2.3.1.51"/>
    </reaction>
</comment>
<sequence length="234" mass="24937">MLNGLIYLAFFIPLSGVFSFAALVGSLVDASGGFAHRCALAWSRIGLMMAGVRLEVSGTENVPQGEPVIFMGNHQGNFDILVLSRAIPRRFSWLAKEELFRIPLFGAAMQRAGYIPIDRSDGRKALRSLDAAAKRIRAGASVIVFPEGTRTADGSLLPFKKGGFVLAERAGVPIVPFTINGSMQVNPRNTVKLVRGARIAVRFGTPIPTSGAGALKGTPLMEQVRSAIQSGLEG</sequence>
<comment type="domain">
    <text evidence="18">The HXXXXD motif is essential for acyltransferase activity and may constitute the binding site for the phosphate moiety of the glycerol-3-phosphate.</text>
</comment>
<dbReference type="GO" id="GO:0006654">
    <property type="term" value="P:phosphatidic acid biosynthetic process"/>
    <property type="evidence" value="ECO:0007669"/>
    <property type="project" value="TreeGrafter"/>
</dbReference>
<evidence type="ECO:0000256" key="16">
    <source>
        <dbReference type="ARBA" id="ARBA00023315"/>
    </source>
</evidence>
<keyword evidence="14 18" id="KW-0594">Phospholipid biosynthesis</keyword>
<organism evidence="21 22">
    <name type="scientific">Geobacter soli</name>
    <dbReference type="NCBI Taxonomy" id="1510391"/>
    <lineage>
        <taxon>Bacteria</taxon>
        <taxon>Pseudomonadati</taxon>
        <taxon>Thermodesulfobacteriota</taxon>
        <taxon>Desulfuromonadia</taxon>
        <taxon>Geobacterales</taxon>
        <taxon>Geobacteraceae</taxon>
        <taxon>Geobacter</taxon>
    </lineage>
</organism>
<keyword evidence="13 19" id="KW-0472">Membrane</keyword>
<evidence type="ECO:0000256" key="4">
    <source>
        <dbReference type="ARBA" id="ARBA00005189"/>
    </source>
</evidence>
<keyword evidence="22" id="KW-1185">Reference proteome</keyword>
<name>A0A0C1TRP7_9BACT</name>
<dbReference type="InterPro" id="IPR002123">
    <property type="entry name" value="Plipid/glycerol_acylTrfase"/>
</dbReference>
<dbReference type="SUPFAM" id="SSF69593">
    <property type="entry name" value="Glycerol-3-phosphate (1)-acyltransferase"/>
    <property type="match status" value="1"/>
</dbReference>
<dbReference type="EC" id="2.3.1.51" evidence="6 18"/>
<evidence type="ECO:0000256" key="12">
    <source>
        <dbReference type="ARBA" id="ARBA00023098"/>
    </source>
</evidence>
<keyword evidence="11 18" id="KW-0808">Transferase</keyword>
<feature type="domain" description="Phospholipid/glycerol acyltransferase" evidence="20">
    <location>
        <begin position="68"/>
        <end position="182"/>
    </location>
</feature>
<dbReference type="PANTHER" id="PTHR10434">
    <property type="entry name" value="1-ACYL-SN-GLYCEROL-3-PHOSPHATE ACYLTRANSFERASE"/>
    <property type="match status" value="1"/>
</dbReference>
<evidence type="ECO:0000256" key="18">
    <source>
        <dbReference type="RuleBase" id="RU361267"/>
    </source>
</evidence>
<dbReference type="PANTHER" id="PTHR10434:SF59">
    <property type="entry name" value="1-ACYL-SN-GLYCEROL-3-PHOSPHATE ACYLTRANSFERASE"/>
    <property type="match status" value="1"/>
</dbReference>
<dbReference type="UniPathway" id="UPA00557">
    <property type="reaction ID" value="UER00613"/>
</dbReference>
<dbReference type="RefSeq" id="WP_039646914.1">
    <property type="nucleotide sequence ID" value="NZ_JXBL01000001.1"/>
</dbReference>
<evidence type="ECO:0000256" key="15">
    <source>
        <dbReference type="ARBA" id="ARBA00023264"/>
    </source>
</evidence>
<dbReference type="InterPro" id="IPR004552">
    <property type="entry name" value="AGP_acyltrans"/>
</dbReference>
<comment type="pathway">
    <text evidence="4">Lipid metabolism.</text>
</comment>
<keyword evidence="19" id="KW-0812">Transmembrane</keyword>
<dbReference type="Proteomes" id="UP000031433">
    <property type="component" value="Unassembled WGS sequence"/>
</dbReference>
<dbReference type="AlphaFoldDB" id="A0A0C1TRP7"/>
<comment type="function">
    <text evidence="17">Converts lysophosphatidic acid (LPA) into phosphatidic acid by incorporating acyl moiety at the 2 position.</text>
</comment>
<keyword evidence="10" id="KW-0997">Cell inner membrane</keyword>
<keyword evidence="16 18" id="KW-0012">Acyltransferase</keyword>
<keyword evidence="15 18" id="KW-1208">Phospholipid metabolism</keyword>
<evidence type="ECO:0000256" key="5">
    <source>
        <dbReference type="ARBA" id="ARBA00008655"/>
    </source>
</evidence>
<evidence type="ECO:0000256" key="2">
    <source>
        <dbReference type="ARBA" id="ARBA00004417"/>
    </source>
</evidence>
<dbReference type="EMBL" id="JXBL01000001">
    <property type="protein sequence ID" value="KIE43439.1"/>
    <property type="molecule type" value="Genomic_DNA"/>
</dbReference>
<comment type="pathway">
    <text evidence="3">Phospholipid metabolism; CDP-diacylglycerol biosynthesis; CDP-diacylglycerol from sn-glycerol 3-phosphate: step 2/3.</text>
</comment>
<evidence type="ECO:0000256" key="17">
    <source>
        <dbReference type="ARBA" id="ARBA00037183"/>
    </source>
</evidence>